<name>A0A6M3K4C7_9ZZZZ</name>
<evidence type="ECO:0008006" key="3">
    <source>
        <dbReference type="Google" id="ProtNLM"/>
    </source>
</evidence>
<dbReference type="AlphaFoldDB" id="A0A6M3K4C7"/>
<feature type="compositionally biased region" description="Low complexity" evidence="1">
    <location>
        <begin position="565"/>
        <end position="577"/>
    </location>
</feature>
<feature type="compositionally biased region" description="Polar residues" evidence="1">
    <location>
        <begin position="532"/>
        <end position="564"/>
    </location>
</feature>
<sequence length="577" mass="65160">MLRFDPESPEHILELRAHINQSLQEQRPFVDFHHWAVEQDAGSLYGGNEEEPETLFPEVSLLIDTLRAELATNPPQGAVRTYDRIYQKAGVKLEMALNNELRADKDSFQALQAAINSSLYTLGILHVGVANIGMAEVYGETIHETAPYFEHIPLEDFFHDMSSSRIEKGEYQGHFYYVNLERAKDNPNFIKEARERLKPDGEERDTADYAKLHDIGGIVGPRDKALHDMVTLMNVWIPEEKLLLVLPNHPTKPGDVLQIVEWDGPAHGTYCYLGYKWIDGNTMPKSLFMELSPIHIAVNNVGRKVKDSIEAFKRIGLVTGAADSQDAKSIMHTKHGDVTGVENPGAIVEQTYGGVDAGSLTVLKILQETFSYYGGNLDVLGGLRAQAETLGQEQILQQQSSGKVNAMRNELNRFVQQAISDYAFWMWKSQKSFNVTYSIGDFEIPAEFSKDERSHDFFSHTIEVVPYSMAMRTPQQKFTELMTVLDRMMPYWPMFQQQGGTINAKELIRLAAKELNKPELVELIQFGQQPENYETAQSPPRMQSPPTTNRIQTRISGRANDSPSAQMAMQMMRGGQE</sequence>
<gene>
    <name evidence="2" type="ORF">MM415A01398_0014</name>
</gene>
<proteinExistence type="predicted"/>
<organism evidence="2">
    <name type="scientific">viral metagenome</name>
    <dbReference type="NCBI Taxonomy" id="1070528"/>
    <lineage>
        <taxon>unclassified sequences</taxon>
        <taxon>metagenomes</taxon>
        <taxon>organismal metagenomes</taxon>
    </lineage>
</organism>
<protein>
    <recommendedName>
        <fullName evidence="3">Portal protein</fullName>
    </recommendedName>
</protein>
<feature type="region of interest" description="Disordered" evidence="1">
    <location>
        <begin position="532"/>
        <end position="577"/>
    </location>
</feature>
<dbReference type="EMBL" id="MT142254">
    <property type="protein sequence ID" value="QJA76954.1"/>
    <property type="molecule type" value="Genomic_DNA"/>
</dbReference>
<evidence type="ECO:0000256" key="1">
    <source>
        <dbReference type="SAM" id="MobiDB-lite"/>
    </source>
</evidence>
<evidence type="ECO:0000313" key="2">
    <source>
        <dbReference type="EMBL" id="QJA76954.1"/>
    </source>
</evidence>
<accession>A0A6M3K4C7</accession>
<reference evidence="2" key="1">
    <citation type="submission" date="2020-03" db="EMBL/GenBank/DDBJ databases">
        <title>The deep terrestrial virosphere.</title>
        <authorList>
            <person name="Holmfeldt K."/>
            <person name="Nilsson E."/>
            <person name="Simone D."/>
            <person name="Lopez-Fernandez M."/>
            <person name="Wu X."/>
            <person name="de Brujin I."/>
            <person name="Lundin D."/>
            <person name="Andersson A."/>
            <person name="Bertilsson S."/>
            <person name="Dopson M."/>
        </authorList>
    </citation>
    <scope>NUCLEOTIDE SEQUENCE</scope>
    <source>
        <strain evidence="2">MM415A01398</strain>
    </source>
</reference>